<gene>
    <name evidence="2" type="ORF">ELS83_02590</name>
</gene>
<evidence type="ECO:0000256" key="1">
    <source>
        <dbReference type="SAM" id="Phobius"/>
    </source>
</evidence>
<name>A0ABX1WRI7_9BACT</name>
<keyword evidence="1" id="KW-1133">Transmembrane helix</keyword>
<evidence type="ECO:0000313" key="2">
    <source>
        <dbReference type="EMBL" id="NOU58691.1"/>
    </source>
</evidence>
<organism evidence="2 3">
    <name type="scientific">Marinifilum caeruleilacunae</name>
    <dbReference type="NCBI Taxonomy" id="2499076"/>
    <lineage>
        <taxon>Bacteria</taxon>
        <taxon>Pseudomonadati</taxon>
        <taxon>Bacteroidota</taxon>
        <taxon>Bacteroidia</taxon>
        <taxon>Marinilabiliales</taxon>
        <taxon>Marinifilaceae</taxon>
    </lineage>
</organism>
<feature type="transmembrane region" description="Helical" evidence="1">
    <location>
        <begin position="104"/>
        <end position="126"/>
    </location>
</feature>
<comment type="caution">
    <text evidence="2">The sequence shown here is derived from an EMBL/GenBank/DDBJ whole genome shotgun (WGS) entry which is preliminary data.</text>
</comment>
<evidence type="ECO:0008006" key="4">
    <source>
        <dbReference type="Google" id="ProtNLM"/>
    </source>
</evidence>
<dbReference type="RefSeq" id="WP_171593957.1">
    <property type="nucleotide sequence ID" value="NZ_RZNH01000002.1"/>
</dbReference>
<feature type="transmembrane region" description="Helical" evidence="1">
    <location>
        <begin position="12"/>
        <end position="29"/>
    </location>
</feature>
<accession>A0ABX1WRI7</accession>
<protein>
    <recommendedName>
        <fullName evidence="4">Lipoprotein</fullName>
    </recommendedName>
</protein>
<reference evidence="2 3" key="1">
    <citation type="submission" date="2018-12" db="EMBL/GenBank/DDBJ databases">
        <title>Marinifilum JC070 sp. nov., a marine bacterium isolated from Yongle Blue Hole in the South China Sea.</title>
        <authorList>
            <person name="Fu T."/>
        </authorList>
    </citation>
    <scope>NUCLEOTIDE SEQUENCE [LARGE SCALE GENOMIC DNA]</scope>
    <source>
        <strain evidence="2 3">JC070</strain>
    </source>
</reference>
<evidence type="ECO:0000313" key="3">
    <source>
        <dbReference type="Proteomes" id="UP000732105"/>
    </source>
</evidence>
<sequence>MKTYFPYQLKYVGAFLVLTAIVLSCIGNVDDFMRGFLGVEEGVEFSEAINASSEELDQTLSYTPYFTTEEKSVYLDWSLLLSIAGFTLYLFSKEKSEDEFYQQLRGKCLTQALFITWIITGLIYWLRPAYELEGFYILQLHLIFYTFLYYYNKYSKYAIA</sequence>
<feature type="transmembrane region" description="Helical" evidence="1">
    <location>
        <begin position="132"/>
        <end position="151"/>
    </location>
</feature>
<keyword evidence="1" id="KW-0812">Transmembrane</keyword>
<dbReference type="EMBL" id="RZNH01000002">
    <property type="protein sequence ID" value="NOU58691.1"/>
    <property type="molecule type" value="Genomic_DNA"/>
</dbReference>
<proteinExistence type="predicted"/>
<dbReference type="PROSITE" id="PS51257">
    <property type="entry name" value="PROKAR_LIPOPROTEIN"/>
    <property type="match status" value="1"/>
</dbReference>
<keyword evidence="3" id="KW-1185">Reference proteome</keyword>
<keyword evidence="1" id="KW-0472">Membrane</keyword>
<feature type="transmembrane region" description="Helical" evidence="1">
    <location>
        <begin position="74"/>
        <end position="92"/>
    </location>
</feature>
<dbReference type="Proteomes" id="UP000732105">
    <property type="component" value="Unassembled WGS sequence"/>
</dbReference>